<dbReference type="SMART" id="SM00271">
    <property type="entry name" value="DnaJ"/>
    <property type="match status" value="1"/>
</dbReference>
<dbReference type="InterPro" id="IPR022509">
    <property type="entry name" value="Conjugation_ATPase_TraG"/>
</dbReference>
<dbReference type="Gene3D" id="1.10.287.110">
    <property type="entry name" value="DnaJ domain"/>
    <property type="match status" value="1"/>
</dbReference>
<dbReference type="InterPro" id="IPR043964">
    <property type="entry name" value="P-loop_TraG"/>
</dbReference>
<evidence type="ECO:0000256" key="1">
    <source>
        <dbReference type="SAM" id="MobiDB-lite"/>
    </source>
</evidence>
<accession>A0A511Y7F3</accession>
<reference evidence="3 4" key="1">
    <citation type="submission" date="2019-07" db="EMBL/GenBank/DDBJ databases">
        <title>Whole genome shotgun sequence of Chryseobacterium lathyri NBRC 105250.</title>
        <authorList>
            <person name="Hosoyama A."/>
            <person name="Uohara A."/>
            <person name="Ohji S."/>
            <person name="Ichikawa N."/>
        </authorList>
    </citation>
    <scope>NUCLEOTIDE SEQUENCE [LARGE SCALE GENOMIC DNA]</scope>
    <source>
        <strain evidence="3 4">NBRC 105250</strain>
    </source>
</reference>
<feature type="domain" description="J" evidence="2">
    <location>
        <begin position="584"/>
        <end position="650"/>
    </location>
</feature>
<dbReference type="AlphaFoldDB" id="A0A511Y7F3"/>
<dbReference type="OrthoDB" id="596266at2"/>
<protein>
    <recommendedName>
        <fullName evidence="2">J domain-containing protein</fullName>
    </recommendedName>
</protein>
<feature type="region of interest" description="Disordered" evidence="1">
    <location>
        <begin position="269"/>
        <end position="288"/>
    </location>
</feature>
<dbReference type="PROSITE" id="PS50076">
    <property type="entry name" value="DNAJ_2"/>
    <property type="match status" value="1"/>
</dbReference>
<evidence type="ECO:0000313" key="4">
    <source>
        <dbReference type="Proteomes" id="UP000321150"/>
    </source>
</evidence>
<sequence>MATTKKQTFNIPFIGYDYGKDHHWDFDVLFGQYGNPIIGIRIRNMVEQYSADPDNYLNFHTVLNQVVSIIGEGRIVQKLDIFSKKKYSAEASKEFLQQKYSEHFDGRLFKTIETVLLFTDIIHDKNKKSGRSATGGNITEKSYKELRDKCQKVFMLLKQNDCEPEFLFEKDFEYYISGALSMQFSGTPVFDNIRSTNEYLQIGNRFVKNISYVDVENIDLPSEIEPYSILGGNGAAAETAVDNFTFINELEDYETIIYNQVITIPHQAQQQRELDKKKKKHEGAANNSPSNAIIAEEIQSLLHHIAIDGQLIVNAHFSLLFSTNTLEEMEGTQSMIENKLFTKGIIVSRNAYNQLELFRAALPGNATELREYDLFMTTSEAALCFFFKESYPVNEESGFYLRFTDRQGVPLKVDPSDLPMKTGRINNRNKFVLGPSGSGKSFLMNNIVEQYLTYNYDVVIVDTGDSYSGTCKYKGGRYIQYTEEKPITMNPFLMDQKEFNIEKIEFLTNLIFLIWQGPDATMSSAQKSILDNVLMSYYHSFFHSGTKWYENTTSEELILYLSKYNIHEEDVYAAYEEQSRGQHTYYDILGITFDAGFDEVKEAFRKLAIEYHPDKNLNNPDYDSEKFYTIYEAYETLSDQEKRKAYNETQLILTKANEIIQQSKDTEDWNESFRKALIKKIKELEEKLVIKELSFNGFYEYCEKFLPLYLNNKKHKIRETEFNLRTFLFVLRDFYKGGRYGTTLNNEGDNSLFNEPFIVFEIDNVKDNPKLFPIVTLIIMDTFIQKMRLRKERRKALIIEEAWKAIASKLMGGYILYLYKTVRKFWGEAVVVTQELDDIIGNAVVKDSIINNSDTFILLDQTKFKDNFDRIAALLSLNKVEQNKIFTINNLNNKFGRSRFKEFYLKRGSKGEVYGNEVALEQYLTYTTEKPEKSAVEYYVQQYGNYDKALEIFVEQVKSFGDDMGSMVSLVNLYQKPLDSKVLAFYHGLKNRKANAGKNILKIITQKLEDHNISLSELINKQLHEYEKV</sequence>
<dbReference type="RefSeq" id="WP_111959862.1">
    <property type="nucleotide sequence ID" value="NZ_BJYI01000003.1"/>
</dbReference>
<gene>
    <name evidence="3" type="ORF">CLA01_12050</name>
</gene>
<dbReference type="InterPro" id="IPR027417">
    <property type="entry name" value="P-loop_NTPase"/>
</dbReference>
<dbReference type="EMBL" id="BJYI01000003">
    <property type="protein sequence ID" value="GEN71133.1"/>
    <property type="molecule type" value="Genomic_DNA"/>
</dbReference>
<dbReference type="InterPro" id="IPR053155">
    <property type="entry name" value="F-pilin_assembly_TraC"/>
</dbReference>
<name>A0A511Y7F3_9FLAO</name>
<dbReference type="NCBIfam" id="TIGR03783">
    <property type="entry name" value="Bac_Flav_CT_G"/>
    <property type="match status" value="1"/>
</dbReference>
<dbReference type="Gene3D" id="3.40.50.300">
    <property type="entry name" value="P-loop containing nucleotide triphosphate hydrolases"/>
    <property type="match status" value="2"/>
</dbReference>
<dbReference type="PROSITE" id="PS00636">
    <property type="entry name" value="DNAJ_1"/>
    <property type="match status" value="1"/>
</dbReference>
<dbReference type="PANTHER" id="PTHR38467:SF1">
    <property type="entry name" value="CONJUGATIVE TRANSFER: ASSEMBLY"/>
    <property type="match status" value="1"/>
</dbReference>
<dbReference type="Proteomes" id="UP000321150">
    <property type="component" value="Unassembled WGS sequence"/>
</dbReference>
<dbReference type="InterPro" id="IPR001623">
    <property type="entry name" value="DnaJ_domain"/>
</dbReference>
<dbReference type="PRINTS" id="PR00625">
    <property type="entry name" value="JDOMAIN"/>
</dbReference>
<comment type="caution">
    <text evidence="3">The sequence shown here is derived from an EMBL/GenBank/DDBJ whole genome shotgun (WGS) entry which is preliminary data.</text>
</comment>
<organism evidence="3 4">
    <name type="scientific">Chryseobacterium lathyri</name>
    <dbReference type="NCBI Taxonomy" id="395933"/>
    <lineage>
        <taxon>Bacteria</taxon>
        <taxon>Pseudomonadati</taxon>
        <taxon>Bacteroidota</taxon>
        <taxon>Flavobacteriia</taxon>
        <taxon>Flavobacteriales</taxon>
        <taxon>Weeksellaceae</taxon>
        <taxon>Chryseobacterium group</taxon>
        <taxon>Chryseobacterium</taxon>
    </lineage>
</organism>
<dbReference type="Pfam" id="PF19044">
    <property type="entry name" value="P-loop_TraG"/>
    <property type="match status" value="2"/>
</dbReference>
<dbReference type="InterPro" id="IPR036869">
    <property type="entry name" value="J_dom_sf"/>
</dbReference>
<evidence type="ECO:0000259" key="2">
    <source>
        <dbReference type="PROSITE" id="PS50076"/>
    </source>
</evidence>
<dbReference type="PANTHER" id="PTHR38467">
    <property type="match status" value="1"/>
</dbReference>
<dbReference type="SUPFAM" id="SSF52540">
    <property type="entry name" value="P-loop containing nucleoside triphosphate hydrolases"/>
    <property type="match status" value="1"/>
</dbReference>
<evidence type="ECO:0000313" key="3">
    <source>
        <dbReference type="EMBL" id="GEN71133.1"/>
    </source>
</evidence>
<dbReference type="InterPro" id="IPR018253">
    <property type="entry name" value="DnaJ_domain_CS"/>
</dbReference>
<proteinExistence type="predicted"/>
<dbReference type="CDD" id="cd06257">
    <property type="entry name" value="DnaJ"/>
    <property type="match status" value="1"/>
</dbReference>